<accession>D2ZT86</accession>
<dbReference type="Proteomes" id="UP000003344">
    <property type="component" value="Unassembled WGS sequence"/>
</dbReference>
<dbReference type="EMBL" id="ACDX02000001">
    <property type="protein sequence ID" value="EFC90020.1"/>
    <property type="molecule type" value="Genomic_DNA"/>
</dbReference>
<dbReference type="STRING" id="546266.NEIMUCOT_03823"/>
<sequence>MIYFRKKGQIKEAGYYNRESMTPKAFRRPLMEINGIWWES</sequence>
<gene>
    <name evidence="1" type="ORF">NEIMUCOT_03823</name>
</gene>
<dbReference type="AlphaFoldDB" id="D2ZT86"/>
<comment type="caution">
    <text evidence="1">The sequence shown here is derived from an EMBL/GenBank/DDBJ whole genome shotgun (WGS) entry which is preliminary data.</text>
</comment>
<name>D2ZT86_NEIM2</name>
<proteinExistence type="predicted"/>
<organism evidence="1 2">
    <name type="scientific">Neisseria mucosa (strain ATCC 25996 / DSM 4631 / NCTC 10774 / M26)</name>
    <dbReference type="NCBI Taxonomy" id="546266"/>
    <lineage>
        <taxon>Bacteria</taxon>
        <taxon>Pseudomonadati</taxon>
        <taxon>Pseudomonadota</taxon>
        <taxon>Betaproteobacteria</taxon>
        <taxon>Neisseriales</taxon>
        <taxon>Neisseriaceae</taxon>
        <taxon>Neisseria</taxon>
    </lineage>
</organism>
<evidence type="ECO:0000313" key="2">
    <source>
        <dbReference type="Proteomes" id="UP000003344"/>
    </source>
</evidence>
<protein>
    <submittedName>
        <fullName evidence="1">Uncharacterized protein</fullName>
    </submittedName>
</protein>
<reference evidence="1 2" key="1">
    <citation type="submission" date="2009-10" db="EMBL/GenBank/DDBJ databases">
        <authorList>
            <person name="Weinstock G."/>
            <person name="Sodergren E."/>
            <person name="Clifton S."/>
            <person name="Fulton L."/>
            <person name="Fulton B."/>
            <person name="Courtney L."/>
            <person name="Fronick C."/>
            <person name="Harrison M."/>
            <person name="Strong C."/>
            <person name="Farmer C."/>
            <person name="Delahaunty K."/>
            <person name="Markovic C."/>
            <person name="Hall O."/>
            <person name="Minx P."/>
            <person name="Tomlinson C."/>
            <person name="Mitreva M."/>
            <person name="Nelson J."/>
            <person name="Hou S."/>
            <person name="Wollam A."/>
            <person name="Pepin K.H."/>
            <person name="Johnson M."/>
            <person name="Bhonagiri V."/>
            <person name="Nash W.E."/>
            <person name="Warren W."/>
            <person name="Chinwalla A."/>
            <person name="Mardis E.R."/>
            <person name="Wilson R.K."/>
        </authorList>
    </citation>
    <scope>NUCLEOTIDE SEQUENCE [LARGE SCALE GENOMIC DNA]</scope>
    <source>
        <strain evidence="2">ATCC 25996 / DSM 4631 / NCTC 10774 / M26</strain>
    </source>
</reference>
<evidence type="ECO:0000313" key="1">
    <source>
        <dbReference type="EMBL" id="EFC90020.1"/>
    </source>
</evidence>